<evidence type="ECO:0000256" key="9">
    <source>
        <dbReference type="ARBA" id="ARBA00023012"/>
    </source>
</evidence>
<dbReference type="Pfam" id="PF00672">
    <property type="entry name" value="HAMP"/>
    <property type="match status" value="1"/>
</dbReference>
<keyword evidence="8" id="KW-0067">ATP-binding</keyword>
<dbReference type="PROSITE" id="PS50885">
    <property type="entry name" value="HAMP"/>
    <property type="match status" value="1"/>
</dbReference>
<dbReference type="Gene3D" id="6.10.340.10">
    <property type="match status" value="1"/>
</dbReference>
<proteinExistence type="predicted"/>
<evidence type="ECO:0000313" key="14">
    <source>
        <dbReference type="EMBL" id="MBT0654588.1"/>
    </source>
</evidence>
<dbReference type="CDD" id="cd00082">
    <property type="entry name" value="HisKA"/>
    <property type="match status" value="1"/>
</dbReference>
<evidence type="ECO:0000256" key="3">
    <source>
        <dbReference type="ARBA" id="ARBA00012438"/>
    </source>
</evidence>
<dbReference type="EMBL" id="JAHCVK010000012">
    <property type="protein sequence ID" value="MBT0654588.1"/>
    <property type="molecule type" value="Genomic_DNA"/>
</dbReference>
<feature type="coiled-coil region" evidence="10">
    <location>
        <begin position="261"/>
        <end position="299"/>
    </location>
</feature>
<organism evidence="14 15">
    <name type="scientific">Geomobilimonas luticola</name>
    <dbReference type="NCBI Taxonomy" id="1114878"/>
    <lineage>
        <taxon>Bacteria</taxon>
        <taxon>Pseudomonadati</taxon>
        <taxon>Thermodesulfobacteriota</taxon>
        <taxon>Desulfuromonadia</taxon>
        <taxon>Geobacterales</taxon>
        <taxon>Geobacteraceae</taxon>
        <taxon>Geomobilimonas</taxon>
    </lineage>
</organism>
<keyword evidence="4" id="KW-0597">Phosphoprotein</keyword>
<dbReference type="SMART" id="SM00387">
    <property type="entry name" value="HATPase_c"/>
    <property type="match status" value="1"/>
</dbReference>
<evidence type="ECO:0000256" key="10">
    <source>
        <dbReference type="SAM" id="Coils"/>
    </source>
</evidence>
<keyword evidence="5" id="KW-0808">Transferase</keyword>
<dbReference type="InterPro" id="IPR003594">
    <property type="entry name" value="HATPase_dom"/>
</dbReference>
<dbReference type="InterPro" id="IPR004358">
    <property type="entry name" value="Sig_transdc_His_kin-like_C"/>
</dbReference>
<dbReference type="PRINTS" id="PR00344">
    <property type="entry name" value="BCTRLSENSOR"/>
</dbReference>
<comment type="catalytic activity">
    <reaction evidence="1">
        <text>ATP + protein L-histidine = ADP + protein N-phospho-L-histidine.</text>
        <dbReference type="EC" id="2.7.13.3"/>
    </reaction>
</comment>
<reference evidence="14 15" key="1">
    <citation type="submission" date="2021-05" db="EMBL/GenBank/DDBJ databases">
        <title>The draft genome of Geobacter luticola JCM 17780.</title>
        <authorList>
            <person name="Xu Z."/>
            <person name="Masuda Y."/>
            <person name="Itoh H."/>
            <person name="Senoo K."/>
        </authorList>
    </citation>
    <scope>NUCLEOTIDE SEQUENCE [LARGE SCALE GENOMIC DNA]</scope>
    <source>
        <strain evidence="14 15">JCM 17780</strain>
    </source>
</reference>
<dbReference type="PANTHER" id="PTHR42878">
    <property type="entry name" value="TWO-COMPONENT HISTIDINE KINASE"/>
    <property type="match status" value="1"/>
</dbReference>
<keyword evidence="11" id="KW-1133">Transmembrane helix</keyword>
<dbReference type="SUPFAM" id="SSF55874">
    <property type="entry name" value="ATPase domain of HSP90 chaperone/DNA topoisomerase II/histidine kinase"/>
    <property type="match status" value="1"/>
</dbReference>
<protein>
    <recommendedName>
        <fullName evidence="3">histidine kinase</fullName>
        <ecNumber evidence="3">2.7.13.3</ecNumber>
    </recommendedName>
</protein>
<dbReference type="Gene3D" id="1.10.287.130">
    <property type="match status" value="1"/>
</dbReference>
<dbReference type="Gene3D" id="3.30.565.10">
    <property type="entry name" value="Histidine kinase-like ATPase, C-terminal domain"/>
    <property type="match status" value="1"/>
</dbReference>
<dbReference type="InterPro" id="IPR050351">
    <property type="entry name" value="BphY/WalK/GraS-like"/>
</dbReference>
<dbReference type="RefSeq" id="WP_214176596.1">
    <property type="nucleotide sequence ID" value="NZ_JAHCVK010000012.1"/>
</dbReference>
<keyword evidence="15" id="KW-1185">Reference proteome</keyword>
<feature type="transmembrane region" description="Helical" evidence="11">
    <location>
        <begin position="173"/>
        <end position="191"/>
    </location>
</feature>
<evidence type="ECO:0000256" key="5">
    <source>
        <dbReference type="ARBA" id="ARBA00022679"/>
    </source>
</evidence>
<name>A0ABS5SGU5_9BACT</name>
<keyword evidence="9" id="KW-0902">Two-component regulatory system</keyword>
<dbReference type="SMART" id="SM00304">
    <property type="entry name" value="HAMP"/>
    <property type="match status" value="1"/>
</dbReference>
<keyword evidence="11" id="KW-0812">Transmembrane</keyword>
<dbReference type="SUPFAM" id="SSF158472">
    <property type="entry name" value="HAMP domain-like"/>
    <property type="match status" value="1"/>
</dbReference>
<sequence length="529" mass="59597">MTIRKRLALISLFPLAIAMVAGIYVSNKGKQIEAHRHAREFANSLAQDVFDLNFLTDRYIIYRERQIKTQWEAKYGAIGKRLAGLTPADKSERILLEKLRTTHRETGNIFVRLTRDIEHPDATGNVEQLEERRERLVGVLLIKGRDMFATARRLADDHSESLGVIRDSFNRTIIFLFFFLAVVISTISALSSRRIITAIDRLRRGTEVVAAGNLDHRVEQLADDELGRLADAFNGMTVRLKASSAELQTTLNALRGEVVVRKRAEEGARRLNDELARAIEELQHEMSERLKTGEELREKERLLILQGRQAAMGEMIGNIAHQWRQPLNLLGLLIQELPMHHETGKLNGEHLESQVGKAMQVINHMSQTIDDFMNFFRPDKEKVPFKACDSVAGVVSLVQDSFARFGIVIDTRAESDPYIDGYPNEFSQVLINILLNAKDVVEERKTVNPRVEITTATENGKVVVTIADNAGGIHESIMDKIFDPYFTTRGPDKGTGIGLFMSKNIIEKNMNGTLTARNTGDGAEFRIEV</sequence>
<keyword evidence="7" id="KW-0418">Kinase</keyword>
<dbReference type="PROSITE" id="PS50109">
    <property type="entry name" value="HIS_KIN"/>
    <property type="match status" value="1"/>
</dbReference>
<keyword evidence="10" id="KW-0175">Coiled coil</keyword>
<evidence type="ECO:0000259" key="13">
    <source>
        <dbReference type="PROSITE" id="PS50885"/>
    </source>
</evidence>
<dbReference type="InterPro" id="IPR036097">
    <property type="entry name" value="HisK_dim/P_sf"/>
</dbReference>
<accession>A0ABS5SGU5</accession>
<evidence type="ECO:0000256" key="7">
    <source>
        <dbReference type="ARBA" id="ARBA00022777"/>
    </source>
</evidence>
<dbReference type="EC" id="2.7.13.3" evidence="3"/>
<dbReference type="SUPFAM" id="SSF47384">
    <property type="entry name" value="Homodimeric domain of signal transducing histidine kinase"/>
    <property type="match status" value="1"/>
</dbReference>
<feature type="domain" description="HAMP" evidence="13">
    <location>
        <begin position="193"/>
        <end position="245"/>
    </location>
</feature>
<keyword evidence="11" id="KW-0472">Membrane</keyword>
<dbReference type="Proteomes" id="UP000756860">
    <property type="component" value="Unassembled WGS sequence"/>
</dbReference>
<evidence type="ECO:0000259" key="12">
    <source>
        <dbReference type="PROSITE" id="PS50109"/>
    </source>
</evidence>
<dbReference type="CDD" id="cd06225">
    <property type="entry name" value="HAMP"/>
    <property type="match status" value="1"/>
</dbReference>
<evidence type="ECO:0000256" key="1">
    <source>
        <dbReference type="ARBA" id="ARBA00000085"/>
    </source>
</evidence>
<feature type="domain" description="Histidine kinase" evidence="12">
    <location>
        <begin position="318"/>
        <end position="529"/>
    </location>
</feature>
<dbReference type="Pfam" id="PF02518">
    <property type="entry name" value="HATPase_c"/>
    <property type="match status" value="1"/>
</dbReference>
<dbReference type="InterPro" id="IPR003660">
    <property type="entry name" value="HAMP_dom"/>
</dbReference>
<evidence type="ECO:0000256" key="2">
    <source>
        <dbReference type="ARBA" id="ARBA00004370"/>
    </source>
</evidence>
<dbReference type="InterPro" id="IPR005467">
    <property type="entry name" value="His_kinase_dom"/>
</dbReference>
<evidence type="ECO:0000256" key="6">
    <source>
        <dbReference type="ARBA" id="ARBA00022741"/>
    </source>
</evidence>
<dbReference type="InterPro" id="IPR003661">
    <property type="entry name" value="HisK_dim/P_dom"/>
</dbReference>
<evidence type="ECO:0000313" key="15">
    <source>
        <dbReference type="Proteomes" id="UP000756860"/>
    </source>
</evidence>
<dbReference type="InterPro" id="IPR036890">
    <property type="entry name" value="HATPase_C_sf"/>
</dbReference>
<dbReference type="SMART" id="SM00388">
    <property type="entry name" value="HisKA"/>
    <property type="match status" value="1"/>
</dbReference>
<evidence type="ECO:0000256" key="4">
    <source>
        <dbReference type="ARBA" id="ARBA00022553"/>
    </source>
</evidence>
<evidence type="ECO:0000256" key="8">
    <source>
        <dbReference type="ARBA" id="ARBA00022840"/>
    </source>
</evidence>
<comment type="caution">
    <text evidence="14">The sequence shown here is derived from an EMBL/GenBank/DDBJ whole genome shotgun (WGS) entry which is preliminary data.</text>
</comment>
<gene>
    <name evidence="14" type="ORF">KI810_16165</name>
</gene>
<evidence type="ECO:0000256" key="11">
    <source>
        <dbReference type="SAM" id="Phobius"/>
    </source>
</evidence>
<keyword evidence="6" id="KW-0547">Nucleotide-binding</keyword>
<comment type="subcellular location">
    <subcellularLocation>
        <location evidence="2">Membrane</location>
    </subcellularLocation>
</comment>
<dbReference type="PANTHER" id="PTHR42878:SF7">
    <property type="entry name" value="SENSOR HISTIDINE KINASE GLRK"/>
    <property type="match status" value="1"/>
</dbReference>